<dbReference type="STRING" id="4097.A0A1S4C3Y6"/>
<dbReference type="PaxDb" id="4097-A0A1S4C3Y6"/>
<dbReference type="InterPro" id="IPR013103">
    <property type="entry name" value="RVT_2"/>
</dbReference>
<evidence type="ECO:0000313" key="2">
    <source>
        <dbReference type="RefSeq" id="XP_016495881.1"/>
    </source>
</evidence>
<reference evidence="2" key="1">
    <citation type="submission" date="2025-08" db="UniProtKB">
        <authorList>
            <consortium name="RefSeq"/>
        </authorList>
    </citation>
    <scope>IDENTIFICATION</scope>
</reference>
<dbReference type="OMA" id="DICYAIH"/>
<dbReference type="InterPro" id="IPR043502">
    <property type="entry name" value="DNA/RNA_pol_sf"/>
</dbReference>
<dbReference type="OrthoDB" id="1303089at2759"/>
<dbReference type="PANTHER" id="PTHR11439:SF519">
    <property type="entry name" value="REVERSE TRANSCRIPTASE TY1_COPIA-TYPE DOMAIN-CONTAINING PROTEIN"/>
    <property type="match status" value="1"/>
</dbReference>
<dbReference type="AlphaFoldDB" id="A0A1S4C3Y6"/>
<organism evidence="2">
    <name type="scientific">Nicotiana tabacum</name>
    <name type="common">Common tobacco</name>
    <dbReference type="NCBI Taxonomy" id="4097"/>
    <lineage>
        <taxon>Eukaryota</taxon>
        <taxon>Viridiplantae</taxon>
        <taxon>Streptophyta</taxon>
        <taxon>Embryophyta</taxon>
        <taxon>Tracheophyta</taxon>
        <taxon>Spermatophyta</taxon>
        <taxon>Magnoliopsida</taxon>
        <taxon>eudicotyledons</taxon>
        <taxon>Gunneridae</taxon>
        <taxon>Pentapetalae</taxon>
        <taxon>asterids</taxon>
        <taxon>lamiids</taxon>
        <taxon>Solanales</taxon>
        <taxon>Solanaceae</taxon>
        <taxon>Nicotianoideae</taxon>
        <taxon>Nicotianeae</taxon>
        <taxon>Nicotiana</taxon>
    </lineage>
</organism>
<dbReference type="CDD" id="cd09272">
    <property type="entry name" value="RNase_HI_RT_Ty1"/>
    <property type="match status" value="1"/>
</dbReference>
<dbReference type="Pfam" id="PF07727">
    <property type="entry name" value="RVT_2"/>
    <property type="match status" value="1"/>
</dbReference>
<dbReference type="KEGG" id="nta:107814892"/>
<gene>
    <name evidence="2" type="primary">LOC107814892</name>
</gene>
<feature type="domain" description="Reverse transcriptase Ty1/copia-type" evidence="1">
    <location>
        <begin position="1"/>
        <end position="57"/>
    </location>
</feature>
<accession>A0A1S4C3Y6</accession>
<protein>
    <submittedName>
        <fullName evidence="2">Uncharacterized mitochondrial protein AtMg00810-like</fullName>
    </submittedName>
</protein>
<evidence type="ECO:0000259" key="1">
    <source>
        <dbReference type="Pfam" id="PF07727"/>
    </source>
</evidence>
<sequence>MLQSNFRIKDLGELKFFLGIELARSKEGILMNQRKFAIQLITDLGLAGSKPVTTPMECIQRFTTVELDQHLNLKENEKLVDSGPYQRLVGKLLYLTMTRPDICYAIHVLSQFMHCPKKSHMEAAIRVVRYIKGASGLGLLMSSKQSPKLTAFCDADWASCPVSRRSVTGYVMKLGNSLVSWKSKKQCTISRSSIEAEYKSMAARVVEISWLTRLCKELGAEVELPVELHCDSKAAIQIAANPIFHERTKHIDIDLHFIRERIQQGIVKTKYVMSKDQEEDLFPKALGRT</sequence>
<dbReference type="SUPFAM" id="SSF56672">
    <property type="entry name" value="DNA/RNA polymerases"/>
    <property type="match status" value="1"/>
</dbReference>
<proteinExistence type="predicted"/>
<dbReference type="PANTHER" id="PTHR11439">
    <property type="entry name" value="GAG-POL-RELATED RETROTRANSPOSON"/>
    <property type="match status" value="1"/>
</dbReference>
<name>A0A1S4C3Y6_TOBAC</name>
<dbReference type="RefSeq" id="XP_016495881.1">
    <property type="nucleotide sequence ID" value="XM_016640395.1"/>
</dbReference>